<evidence type="ECO:0000256" key="5">
    <source>
        <dbReference type="ARBA" id="ARBA00022692"/>
    </source>
</evidence>
<dbReference type="EMBL" id="JAMZEJ010000003">
    <property type="protein sequence ID" value="MCQ8240432.1"/>
    <property type="molecule type" value="Genomic_DNA"/>
</dbReference>
<feature type="transmembrane region" description="Helical" evidence="9">
    <location>
        <begin position="234"/>
        <end position="254"/>
    </location>
</feature>
<evidence type="ECO:0000313" key="10">
    <source>
        <dbReference type="EMBL" id="MCQ8240432.1"/>
    </source>
</evidence>
<feature type="transmembrane region" description="Helical" evidence="9">
    <location>
        <begin position="211"/>
        <end position="227"/>
    </location>
</feature>
<feature type="transmembrane region" description="Helical" evidence="9">
    <location>
        <begin position="114"/>
        <end position="131"/>
    </location>
</feature>
<keyword evidence="7 9" id="KW-0472">Membrane</keyword>
<feature type="transmembrane region" description="Helical" evidence="9">
    <location>
        <begin position="406"/>
        <end position="425"/>
    </location>
</feature>
<dbReference type="InterPro" id="IPR050297">
    <property type="entry name" value="LipidA_mod_glycosyltrf_83"/>
</dbReference>
<sequence length="482" mass="52324">MRPFSALLPLLVAALVSLVMWSDTRPQPLMAYDQPFYLGIADDLVRHGRFTDGFMFAEPGPDGARPAGMRFSPLYPMLLATMSRVDGGLQDGMTCLAASRGRDPGCRGGRSVRALQFGLLVGCFWMVWLSGLMLAGPLVAWLAMILALGAAPLLLLSVDYLMTETLSLFLCMLAATLTLRGMRNGAVGAAWLAGAGAALGLAILTRPAFEFLIPFGIAMGLAALASPRFRRPGIVPGILAFAGAAAGVMLPWMLRNVAVMHRFGLTFGYASHTLVQRFSFDRMSWREWGMSFVCWLPDGNGLGSLLRGRGACARFGWDAPDSFYIEGLGRMLRESLAAAGGWEHHFSWLVRHFLLADPWRQIPWHLAVTLPLALRGSFIEHYWGFALMPVCLVWTVKALRGHAPGGFLLTALPAWFMLVLDAGVAVNQPRYNLMLVLPFSLAGAMLLEPAAARLGRRRRPAQATGTGSATATATRRREASST</sequence>
<evidence type="ECO:0000256" key="1">
    <source>
        <dbReference type="ARBA" id="ARBA00004651"/>
    </source>
</evidence>
<keyword evidence="11" id="KW-1185">Reference proteome</keyword>
<feature type="transmembrane region" description="Helical" evidence="9">
    <location>
        <begin position="381"/>
        <end position="399"/>
    </location>
</feature>
<feature type="compositionally biased region" description="Low complexity" evidence="8">
    <location>
        <begin position="461"/>
        <end position="473"/>
    </location>
</feature>
<evidence type="ECO:0000256" key="2">
    <source>
        <dbReference type="ARBA" id="ARBA00022475"/>
    </source>
</evidence>
<organism evidence="10 11">
    <name type="scientific">Rhizosaccharibacter radicis</name>
    <dbReference type="NCBI Taxonomy" id="2782605"/>
    <lineage>
        <taxon>Bacteria</taxon>
        <taxon>Pseudomonadati</taxon>
        <taxon>Pseudomonadota</taxon>
        <taxon>Alphaproteobacteria</taxon>
        <taxon>Acetobacterales</taxon>
        <taxon>Acetobacteraceae</taxon>
        <taxon>Rhizosaccharibacter</taxon>
    </lineage>
</organism>
<feature type="transmembrane region" description="Helical" evidence="9">
    <location>
        <begin position="138"/>
        <end position="155"/>
    </location>
</feature>
<comment type="caution">
    <text evidence="10">The sequence shown here is derived from an EMBL/GenBank/DDBJ whole genome shotgun (WGS) entry which is preliminary data.</text>
</comment>
<dbReference type="RefSeq" id="WP_422919153.1">
    <property type="nucleotide sequence ID" value="NZ_JAMZEJ010000003.1"/>
</dbReference>
<evidence type="ECO:0000256" key="8">
    <source>
        <dbReference type="SAM" id="MobiDB-lite"/>
    </source>
</evidence>
<evidence type="ECO:0008006" key="12">
    <source>
        <dbReference type="Google" id="ProtNLM"/>
    </source>
</evidence>
<keyword evidence="2" id="KW-1003">Cell membrane</keyword>
<keyword evidence="4" id="KW-0808">Transferase</keyword>
<accession>A0ABT1VWX5</accession>
<evidence type="ECO:0000256" key="7">
    <source>
        <dbReference type="ARBA" id="ARBA00023136"/>
    </source>
</evidence>
<name>A0ABT1VWX5_9PROT</name>
<feature type="transmembrane region" description="Helical" evidence="9">
    <location>
        <begin position="186"/>
        <end position="205"/>
    </location>
</feature>
<dbReference type="PANTHER" id="PTHR33908">
    <property type="entry name" value="MANNOSYLTRANSFERASE YKCB-RELATED"/>
    <property type="match status" value="1"/>
</dbReference>
<gene>
    <name evidence="10" type="ORF">NFI88_06185</name>
</gene>
<feature type="region of interest" description="Disordered" evidence="8">
    <location>
        <begin position="456"/>
        <end position="482"/>
    </location>
</feature>
<keyword evidence="6 9" id="KW-1133">Transmembrane helix</keyword>
<comment type="subcellular location">
    <subcellularLocation>
        <location evidence="1">Cell membrane</location>
        <topology evidence="1">Multi-pass membrane protein</topology>
    </subcellularLocation>
</comment>
<evidence type="ECO:0000256" key="9">
    <source>
        <dbReference type="SAM" id="Phobius"/>
    </source>
</evidence>
<feature type="transmembrane region" description="Helical" evidence="9">
    <location>
        <begin position="431"/>
        <end position="451"/>
    </location>
</feature>
<dbReference type="Proteomes" id="UP001524547">
    <property type="component" value="Unassembled WGS sequence"/>
</dbReference>
<evidence type="ECO:0000256" key="6">
    <source>
        <dbReference type="ARBA" id="ARBA00022989"/>
    </source>
</evidence>
<proteinExistence type="predicted"/>
<evidence type="ECO:0000313" key="11">
    <source>
        <dbReference type="Proteomes" id="UP001524547"/>
    </source>
</evidence>
<keyword evidence="3" id="KW-0328">Glycosyltransferase</keyword>
<dbReference type="PANTHER" id="PTHR33908:SF11">
    <property type="entry name" value="MEMBRANE PROTEIN"/>
    <property type="match status" value="1"/>
</dbReference>
<evidence type="ECO:0000256" key="3">
    <source>
        <dbReference type="ARBA" id="ARBA00022676"/>
    </source>
</evidence>
<evidence type="ECO:0000256" key="4">
    <source>
        <dbReference type="ARBA" id="ARBA00022679"/>
    </source>
</evidence>
<reference evidence="10 11" key="1">
    <citation type="submission" date="2022-06" db="EMBL/GenBank/DDBJ databases">
        <title>Rhizosaccharibacter gen. nov. sp. nov. KSS12, endophytic bacteria isolated from sugarcane.</title>
        <authorList>
            <person name="Pitiwittayakul N."/>
        </authorList>
    </citation>
    <scope>NUCLEOTIDE SEQUENCE [LARGE SCALE GENOMIC DNA]</scope>
    <source>
        <strain evidence="10 11">KSS12</strain>
    </source>
</reference>
<keyword evidence="5 9" id="KW-0812">Transmembrane</keyword>
<protein>
    <recommendedName>
        <fullName evidence="12">Glycosyltransferase RgtA/B/C/D-like domain-containing protein</fullName>
    </recommendedName>
</protein>